<evidence type="ECO:0000313" key="5">
    <source>
        <dbReference type="Proteomes" id="UP001634154"/>
    </source>
</evidence>
<comment type="caution">
    <text evidence="2">The sequence shown here is derived from an EMBL/GenBank/DDBJ whole genome shotgun (WGS) entry which is preliminary data.</text>
</comment>
<evidence type="ECO:0000313" key="2">
    <source>
        <dbReference type="EMBL" id="KXH85807.1"/>
    </source>
</evidence>
<evidence type="ECO:0000313" key="4">
    <source>
        <dbReference type="Proteomes" id="UP000070513"/>
    </source>
</evidence>
<reference evidence="3 5" key="4">
    <citation type="submission" date="2024-12" db="EMBL/GenBank/DDBJ databases">
        <title>Draft genome sequence of Chryseobacterium kwangjuense AG447.</title>
        <authorList>
            <person name="Cheptsov V.S."/>
            <person name="Belov A."/>
            <person name="Zavarzina A.G."/>
        </authorList>
    </citation>
    <scope>NUCLEOTIDE SEQUENCE [LARGE SCALE GENOMIC DNA]</scope>
    <source>
        <strain evidence="3 5">AG447</strain>
    </source>
</reference>
<dbReference type="OrthoDB" id="95751at2"/>
<reference evidence="2" key="2">
    <citation type="submission" date="2015-12" db="EMBL/GenBank/DDBJ databases">
        <authorList>
            <person name="Shamseldin A."/>
            <person name="Moawad H."/>
            <person name="Abd El-Rahim W.M."/>
            <person name="Sadowsky M.J."/>
        </authorList>
    </citation>
    <scope>NUCLEOTIDE SEQUENCE</scope>
    <source>
        <strain evidence="2">KJ1R5</strain>
    </source>
</reference>
<dbReference type="InterPro" id="IPR024248">
    <property type="entry name" value="DUF2695"/>
</dbReference>
<dbReference type="RefSeq" id="WP_062650012.1">
    <property type="nucleotide sequence ID" value="NZ_JBJXVJ010000001.1"/>
</dbReference>
<protein>
    <submittedName>
        <fullName evidence="3">DUF2695 domain-containing protein</fullName>
    </submittedName>
</protein>
<feature type="region of interest" description="Disordered" evidence="1">
    <location>
        <begin position="1"/>
        <end position="24"/>
    </location>
</feature>
<gene>
    <name evidence="3" type="ORF">ACKW6Q_07360</name>
    <name evidence="2" type="ORF">AU378_08715</name>
</gene>
<dbReference type="AlphaFoldDB" id="A0A135WLL4"/>
<evidence type="ECO:0000256" key="1">
    <source>
        <dbReference type="SAM" id="MobiDB-lite"/>
    </source>
</evidence>
<reference evidence="2 4" key="3">
    <citation type="journal article" date="2016" name="Genome Announc.">
        <title>Draft Genome Sequence of a Biocontrol Rhizobacterium, Chryseobacterium kwangjuense Strain KJ1R5, Isolated from Pepper (Capsicum annuum).</title>
        <authorList>
            <person name="Jeong J.J."/>
            <person name="Park H."/>
            <person name="Park B.H."/>
            <person name="Mannaa M."/>
            <person name="Sang M.K."/>
            <person name="Choi I.G."/>
            <person name="Kim K.D."/>
        </authorList>
    </citation>
    <scope>NUCLEOTIDE SEQUENCE [LARGE SCALE GENOMIC DNA]</scope>
    <source>
        <strain evidence="2 4">KJ1R5</strain>
    </source>
</reference>
<name>A0A135WLL4_9FLAO</name>
<proteinExistence type="predicted"/>
<dbReference type="Pfam" id="PF10905">
    <property type="entry name" value="DUF2695"/>
    <property type="match status" value="1"/>
</dbReference>
<keyword evidence="5" id="KW-1185">Reference proteome</keyword>
<evidence type="ECO:0000313" key="3">
    <source>
        <dbReference type="EMBL" id="MFN1216792.1"/>
    </source>
</evidence>
<dbReference type="EMBL" id="LPUR01000001">
    <property type="protein sequence ID" value="KXH85807.1"/>
    <property type="molecule type" value="Genomic_DNA"/>
</dbReference>
<dbReference type="Proteomes" id="UP000070513">
    <property type="component" value="Unassembled WGS sequence"/>
</dbReference>
<organism evidence="2 4">
    <name type="scientific">Chryseobacterium kwangjuense</name>
    <dbReference type="NCBI Taxonomy" id="267125"/>
    <lineage>
        <taxon>Bacteria</taxon>
        <taxon>Pseudomonadati</taxon>
        <taxon>Bacteroidota</taxon>
        <taxon>Flavobacteriia</taxon>
        <taxon>Flavobacteriales</taxon>
        <taxon>Weeksellaceae</taxon>
        <taxon>Chryseobacterium group</taxon>
        <taxon>Chryseobacterium</taxon>
    </lineage>
</organism>
<accession>A0A135WLL4</accession>
<reference evidence="4" key="1">
    <citation type="submission" date="2015-12" db="EMBL/GenBank/DDBJ databases">
        <title>Genome sequence of a biocontrol rhizobacterium Chryseobacterium kwangjuense strain KJ1R5 isolated from pepper (Capsicum annuum L.).</title>
        <authorList>
            <person name="Jeong J.-J."/>
            <person name="Park H."/>
            <person name="Mannaa M."/>
            <person name="Sang M.K."/>
            <person name="Choi I.-G."/>
            <person name="Kim K.D."/>
        </authorList>
    </citation>
    <scope>NUCLEOTIDE SEQUENCE [LARGE SCALE GENOMIC DNA]</scope>
    <source>
        <strain evidence="4">KJ1R5</strain>
    </source>
</reference>
<dbReference type="EMBL" id="JBJXVJ010000001">
    <property type="protein sequence ID" value="MFN1216792.1"/>
    <property type="molecule type" value="Genomic_DNA"/>
</dbReference>
<sequence>MDKNEKERRKQLRNELRQKQHEEFENSLPVDRKIFEKLFDYLDHQLEKNGCDDTRKITMEFLKKNNITNVENVITWLAEHGGYCDCEILANVEEKFEH</sequence>
<dbReference type="Proteomes" id="UP001634154">
    <property type="component" value="Unassembled WGS sequence"/>
</dbReference>